<evidence type="ECO:0000256" key="8">
    <source>
        <dbReference type="SAM" id="Phobius"/>
    </source>
</evidence>
<evidence type="ECO:0000256" key="1">
    <source>
        <dbReference type="ARBA" id="ARBA00004141"/>
    </source>
</evidence>
<proteinExistence type="inferred from homology"/>
<protein>
    <submittedName>
        <fullName evidence="11">HCO3_cotransp domain-containing protein</fullName>
    </submittedName>
</protein>
<name>A0A0R3T882_RODNA</name>
<dbReference type="Proteomes" id="UP000278807">
    <property type="component" value="Unassembled WGS sequence"/>
</dbReference>
<evidence type="ECO:0000313" key="11">
    <source>
        <dbReference type="WBParaSite" id="HNAJ_0000327001-mRNA-1"/>
    </source>
</evidence>
<sequence>MLGDAHEVEEAETKQNVVSSNDEALVETTNTMTTASDIFAVMRAVMSPGLCVFFTFFVSLSLAPSVFALIRPAHYDVNDPWTSTYFTPVIVFLLFAVCDFLGRMLGGRIRWVRHN</sequence>
<dbReference type="GO" id="GO:0016020">
    <property type="term" value="C:membrane"/>
    <property type="evidence" value="ECO:0007669"/>
    <property type="project" value="UniProtKB-SubCell"/>
</dbReference>
<keyword evidence="3" id="KW-0813">Transport</keyword>
<feature type="transmembrane region" description="Helical" evidence="8">
    <location>
        <begin position="85"/>
        <end position="105"/>
    </location>
</feature>
<dbReference type="AlphaFoldDB" id="A0A0R3T882"/>
<gene>
    <name evidence="9" type="ORF">HNAJ_LOCUS3269</name>
</gene>
<evidence type="ECO:0000256" key="6">
    <source>
        <dbReference type="ARBA" id="ARBA00023136"/>
    </source>
</evidence>
<comment type="subcellular location">
    <subcellularLocation>
        <location evidence="1">Membrane</location>
        <topology evidence="1">Multi-pass membrane protein</topology>
    </subcellularLocation>
</comment>
<dbReference type="WBParaSite" id="HNAJ_0000327001-mRNA-1">
    <property type="protein sequence ID" value="HNAJ_0000327001-mRNA-1"/>
    <property type="gene ID" value="HNAJ_0000327001"/>
</dbReference>
<reference evidence="9 10" key="2">
    <citation type="submission" date="2018-11" db="EMBL/GenBank/DDBJ databases">
        <authorList>
            <consortium name="Pathogen Informatics"/>
        </authorList>
    </citation>
    <scope>NUCLEOTIDE SEQUENCE [LARGE SCALE GENOMIC DNA]</scope>
</reference>
<evidence type="ECO:0000313" key="9">
    <source>
        <dbReference type="EMBL" id="VDN99128.1"/>
    </source>
</evidence>
<dbReference type="Pfam" id="PF01733">
    <property type="entry name" value="Nucleoside_tran"/>
    <property type="match status" value="1"/>
</dbReference>
<accession>A0A0R3T882</accession>
<keyword evidence="10" id="KW-1185">Reference proteome</keyword>
<comment type="similarity">
    <text evidence="2">Belongs to the SLC29A/ENT transporter (TC 2.A.57) family.</text>
</comment>
<evidence type="ECO:0000256" key="4">
    <source>
        <dbReference type="ARBA" id="ARBA00022692"/>
    </source>
</evidence>
<feature type="transmembrane region" description="Helical" evidence="8">
    <location>
        <begin position="50"/>
        <end position="70"/>
    </location>
</feature>
<feature type="region of interest" description="Disordered" evidence="7">
    <location>
        <begin position="1"/>
        <end position="21"/>
    </location>
</feature>
<keyword evidence="5 8" id="KW-1133">Transmembrane helix</keyword>
<evidence type="ECO:0000256" key="3">
    <source>
        <dbReference type="ARBA" id="ARBA00022448"/>
    </source>
</evidence>
<dbReference type="OrthoDB" id="46396at2759"/>
<dbReference type="InterPro" id="IPR002259">
    <property type="entry name" value="Eqnu_transpt"/>
</dbReference>
<evidence type="ECO:0000256" key="7">
    <source>
        <dbReference type="SAM" id="MobiDB-lite"/>
    </source>
</evidence>
<feature type="compositionally biased region" description="Basic and acidic residues" evidence="7">
    <location>
        <begin position="1"/>
        <end position="13"/>
    </location>
</feature>
<organism evidence="11">
    <name type="scientific">Rodentolepis nana</name>
    <name type="common">Dwarf tapeworm</name>
    <name type="synonym">Hymenolepis nana</name>
    <dbReference type="NCBI Taxonomy" id="102285"/>
    <lineage>
        <taxon>Eukaryota</taxon>
        <taxon>Metazoa</taxon>
        <taxon>Spiralia</taxon>
        <taxon>Lophotrochozoa</taxon>
        <taxon>Platyhelminthes</taxon>
        <taxon>Cestoda</taxon>
        <taxon>Eucestoda</taxon>
        <taxon>Cyclophyllidea</taxon>
        <taxon>Hymenolepididae</taxon>
        <taxon>Rodentolepis</taxon>
    </lineage>
</organism>
<dbReference type="EMBL" id="UZAE01001855">
    <property type="protein sequence ID" value="VDN99128.1"/>
    <property type="molecule type" value="Genomic_DNA"/>
</dbReference>
<evidence type="ECO:0000256" key="5">
    <source>
        <dbReference type="ARBA" id="ARBA00022989"/>
    </source>
</evidence>
<keyword evidence="6 8" id="KW-0472">Membrane</keyword>
<keyword evidence="4 8" id="KW-0812">Transmembrane</keyword>
<evidence type="ECO:0000313" key="10">
    <source>
        <dbReference type="Proteomes" id="UP000278807"/>
    </source>
</evidence>
<reference evidence="11" key="1">
    <citation type="submission" date="2017-02" db="UniProtKB">
        <authorList>
            <consortium name="WormBaseParasite"/>
        </authorList>
    </citation>
    <scope>IDENTIFICATION</scope>
</reference>
<evidence type="ECO:0000256" key="2">
    <source>
        <dbReference type="ARBA" id="ARBA00007965"/>
    </source>
</evidence>
<dbReference type="GO" id="GO:0005337">
    <property type="term" value="F:nucleoside transmembrane transporter activity"/>
    <property type="evidence" value="ECO:0007669"/>
    <property type="project" value="InterPro"/>
</dbReference>